<accession>A0ACC1RLI2</accession>
<dbReference type="Proteomes" id="UP001148629">
    <property type="component" value="Unassembled WGS sequence"/>
</dbReference>
<evidence type="ECO:0000313" key="2">
    <source>
        <dbReference type="Proteomes" id="UP001148629"/>
    </source>
</evidence>
<proteinExistence type="predicted"/>
<protein>
    <submittedName>
        <fullName evidence="1">Uncharacterized protein</fullName>
    </submittedName>
</protein>
<name>A0ACC1RLI2_9HYPO</name>
<dbReference type="EMBL" id="JANRMS010002517">
    <property type="protein sequence ID" value="KAJ3522117.1"/>
    <property type="molecule type" value="Genomic_DNA"/>
</dbReference>
<sequence>MDYSLAHSYIGESLISGFRWHDGPDLSNGFVSYQNQQNALDLDLYSVDPSSKAVRLGVDSTNKYGLNEGRPSIRLESKDSYQHGLFIADFLHMPPSQCGTWPAFWAYGADWPMGGEIDIIEGANLAYTNVMSGHTSEDCMLDPADEGLFSGERRNLDCYVGQANIGCGFNPPASDSSSYGDGFNAANGGVYAMEWDSEYIKIWHFPRGAIPADIEAKKPDPEKWGLPQALFGGSKCDADKYYSNMNIVLNINFCGDYGEGTWSSFATCKGLAPTCKEYVANNPDAFENAYWDVSYIDVYARNASIPPVLPPSTHQSSIGDTDSTGIPVPSNPNMPNPTGSYATTTPGTPLPNNGTLSVEPTTTTTITGHTTIFVTVPGSGTDGPSVRPLPVAAGGGSANPDRIGNYAYIGCFGSRARFPTFEKVAQSESMTLERCVRSCDGKTYIGVFEETCYCADKIDADTRAVADESDCDRPCPGNDDEFCGGLSTGKSARWIRVRRDAPNNILLTVYASLSDTKKPDLPPAMGPARSSALAGSIATNVAQPDGVDPEATVTQVIAQNGLNSMVTVTRAIPQPGYLNVTAANTAIADTLRPGVTTTITYFIVPTSDPGALVPQQTVITMWYEQCDCETPRLIAPPMETKVVECDGCGAQGQNSVTLTIPIAVPITTTPPVAGGSPDQALPSSNIITRVTKYKTVRVMVYRTLTNGIVETRMADETVLIPVIEPSGIVNIELSADSGDSASTPEPLIPSNPNTSAEAAAPVQPTTPAQNPIPAEPTTPASGAAGTPGAPNQPVAVAGAEWSGMKRVKTSTILSVVATVLFITFL</sequence>
<evidence type="ECO:0000313" key="1">
    <source>
        <dbReference type="EMBL" id="KAJ3522117.1"/>
    </source>
</evidence>
<organism evidence="1 2">
    <name type="scientific">Fusarium decemcellulare</name>
    <dbReference type="NCBI Taxonomy" id="57161"/>
    <lineage>
        <taxon>Eukaryota</taxon>
        <taxon>Fungi</taxon>
        <taxon>Dikarya</taxon>
        <taxon>Ascomycota</taxon>
        <taxon>Pezizomycotina</taxon>
        <taxon>Sordariomycetes</taxon>
        <taxon>Hypocreomycetidae</taxon>
        <taxon>Hypocreales</taxon>
        <taxon>Nectriaceae</taxon>
        <taxon>Fusarium</taxon>
        <taxon>Fusarium decemcellulare species complex</taxon>
    </lineage>
</organism>
<keyword evidence="2" id="KW-1185">Reference proteome</keyword>
<comment type="caution">
    <text evidence="1">The sequence shown here is derived from an EMBL/GenBank/DDBJ whole genome shotgun (WGS) entry which is preliminary data.</text>
</comment>
<reference evidence="1" key="1">
    <citation type="submission" date="2022-08" db="EMBL/GenBank/DDBJ databases">
        <title>Genome Sequence of Fusarium decemcellulare.</title>
        <authorList>
            <person name="Buettner E."/>
        </authorList>
    </citation>
    <scope>NUCLEOTIDE SEQUENCE</scope>
    <source>
        <strain evidence="1">Babe19</strain>
    </source>
</reference>
<gene>
    <name evidence="1" type="ORF">NM208_g12996</name>
</gene>